<dbReference type="AlphaFoldDB" id="A0A238IXA8"/>
<gene>
    <name evidence="3" type="ORF">BOA8489_00779</name>
</gene>
<feature type="signal peptide" evidence="1">
    <location>
        <begin position="1"/>
        <end position="20"/>
    </location>
</feature>
<dbReference type="InterPro" id="IPR014710">
    <property type="entry name" value="RmlC-like_jellyroll"/>
</dbReference>
<feature type="chain" id="PRO_5013076658" evidence="1">
    <location>
        <begin position="21"/>
        <end position="139"/>
    </location>
</feature>
<dbReference type="InterPro" id="IPR011051">
    <property type="entry name" value="RmlC_Cupin_sf"/>
</dbReference>
<dbReference type="InterPro" id="IPR013096">
    <property type="entry name" value="Cupin_2"/>
</dbReference>
<dbReference type="RefSeq" id="WP_093972661.1">
    <property type="nucleotide sequence ID" value="NZ_FXXQ01000002.1"/>
</dbReference>
<evidence type="ECO:0000313" key="3">
    <source>
        <dbReference type="EMBL" id="SMX22681.1"/>
    </source>
</evidence>
<dbReference type="OrthoDB" id="7862720at2"/>
<evidence type="ECO:0000259" key="2">
    <source>
        <dbReference type="Pfam" id="PF07883"/>
    </source>
</evidence>
<feature type="domain" description="Cupin type-2" evidence="2">
    <location>
        <begin position="60"/>
        <end position="121"/>
    </location>
</feature>
<sequence>MKKLLTAVCAAALLSSPVLADAHKDDHIVFLGEVAWQDVIPGVQLALGWGGPAAGDDIWLLRMAPGVGIPSHAHTNDYWGLTIQGTWVHVHEDGSETATTAGDYAFVEGGVFHADRCDGEVVCIGLLDFDGERDAIFPE</sequence>
<dbReference type="Gene3D" id="2.60.120.10">
    <property type="entry name" value="Jelly Rolls"/>
    <property type="match status" value="1"/>
</dbReference>
<dbReference type="Pfam" id="PF07883">
    <property type="entry name" value="Cupin_2"/>
    <property type="match status" value="1"/>
</dbReference>
<dbReference type="SUPFAM" id="SSF51182">
    <property type="entry name" value="RmlC-like cupins"/>
    <property type="match status" value="1"/>
</dbReference>
<evidence type="ECO:0000313" key="4">
    <source>
        <dbReference type="Proteomes" id="UP000201838"/>
    </source>
</evidence>
<accession>A0A238IXA8</accession>
<proteinExistence type="predicted"/>
<dbReference type="Proteomes" id="UP000201838">
    <property type="component" value="Unassembled WGS sequence"/>
</dbReference>
<protein>
    <submittedName>
        <fullName evidence="3">Cupin domain protein</fullName>
    </submittedName>
</protein>
<dbReference type="EMBL" id="FXXQ01000002">
    <property type="protein sequence ID" value="SMX22681.1"/>
    <property type="molecule type" value="Genomic_DNA"/>
</dbReference>
<keyword evidence="4" id="KW-1185">Reference proteome</keyword>
<name>A0A238IXA8_9RHOB</name>
<keyword evidence="1" id="KW-0732">Signal</keyword>
<organism evidence="3 4">
    <name type="scientific">Boseongicola aestuarii</name>
    <dbReference type="NCBI Taxonomy" id="1470561"/>
    <lineage>
        <taxon>Bacteria</taxon>
        <taxon>Pseudomonadati</taxon>
        <taxon>Pseudomonadota</taxon>
        <taxon>Alphaproteobacteria</taxon>
        <taxon>Rhodobacterales</taxon>
        <taxon>Paracoccaceae</taxon>
        <taxon>Boseongicola</taxon>
    </lineage>
</organism>
<evidence type="ECO:0000256" key="1">
    <source>
        <dbReference type="SAM" id="SignalP"/>
    </source>
</evidence>
<reference evidence="3 4" key="1">
    <citation type="submission" date="2017-05" db="EMBL/GenBank/DDBJ databases">
        <authorList>
            <person name="Song R."/>
            <person name="Chenine A.L."/>
            <person name="Ruprecht R.M."/>
        </authorList>
    </citation>
    <scope>NUCLEOTIDE SEQUENCE [LARGE SCALE GENOMIC DNA]</scope>
    <source>
        <strain evidence="3 4">CECT 8489</strain>
    </source>
</reference>